<comment type="caution">
    <text evidence="1">The sequence shown here is derived from an EMBL/GenBank/DDBJ whole genome shotgun (WGS) entry which is preliminary data.</text>
</comment>
<dbReference type="EMBL" id="PPXF01000045">
    <property type="protein sequence ID" value="POH64671.1"/>
    <property type="molecule type" value="Genomic_DNA"/>
</dbReference>
<reference evidence="1 2" key="1">
    <citation type="submission" date="2018-01" db="EMBL/GenBank/DDBJ databases">
        <title>Cryobacterium sp. nov., from glaciers in China.</title>
        <authorList>
            <person name="Liu Q."/>
            <person name="Xin Y.-H."/>
        </authorList>
    </citation>
    <scope>NUCLEOTIDE SEQUENCE [LARGE SCALE GENOMIC DNA]</scope>
    <source>
        <strain evidence="1 2">TMB1-8</strain>
    </source>
</reference>
<protein>
    <submittedName>
        <fullName evidence="1">ArsR family transcriptional regulator</fullName>
    </submittedName>
</protein>
<sequence length="230" mass="26588">MLPERKHRALLLYLLLLTCWPWLAERRQPLQADVWIRALTAPGGLTWSASTLSRAWADLADLGLVTKEREHRLVRIVPRREDGQAQYEIPGGRRDRWNTYFALPDQFWLDELFAKLSLPGLVMLLLVAKETNAKPEVWFTYESAEEWYGIKPKSAQNGLKQLERLGIVHRRRQVVKAPLSPTGATVRMWYSLTGPYGHDSRAALQQRAMKERRRRLKRESAPVTIDGVKP</sequence>
<proteinExistence type="predicted"/>
<organism evidence="1 2">
    <name type="scientific">Cryobacterium zongtaii</name>
    <dbReference type="NCBI Taxonomy" id="1259217"/>
    <lineage>
        <taxon>Bacteria</taxon>
        <taxon>Bacillati</taxon>
        <taxon>Actinomycetota</taxon>
        <taxon>Actinomycetes</taxon>
        <taxon>Micrococcales</taxon>
        <taxon>Microbacteriaceae</taxon>
        <taxon>Cryobacterium</taxon>
    </lineage>
</organism>
<dbReference type="Proteomes" id="UP000237104">
    <property type="component" value="Unassembled WGS sequence"/>
</dbReference>
<evidence type="ECO:0000313" key="1">
    <source>
        <dbReference type="EMBL" id="POH64671.1"/>
    </source>
</evidence>
<name>A0A2S3ZDT5_9MICO</name>
<evidence type="ECO:0000313" key="2">
    <source>
        <dbReference type="Proteomes" id="UP000237104"/>
    </source>
</evidence>
<dbReference type="AlphaFoldDB" id="A0A2S3ZDT5"/>
<accession>A0A2S3ZDT5</accession>
<gene>
    <name evidence="1" type="ORF">C3B59_09495</name>
</gene>